<dbReference type="PANTHER" id="PTHR23514">
    <property type="entry name" value="BYPASS OF STOP CODON PROTEIN 6"/>
    <property type="match status" value="1"/>
</dbReference>
<sequence>MQDVSGQTTPRQARVAIALFFFVSGFGFSTWASRIPTIQHTLGLDEAQLGAVLFALPSGLLLALPVTGLLLRRFSSRQIMLVGAVLYNVALALLGFTRHTWQLVALLFCFGASRNLLNISMNAQSVAVQKLYSRSIIASFHGIWSVAGFAAAAVGALLVRLGIMPDYHFVAVAVALSAVAVYFFPHSLPIEPAPTEPKRTGFVWPDKALLKFGAIAFACMACEGTMYDWSGIYFQKAVQVPQESAAIGFAVYMVAMTAGRFFGDRLVSRFGVKPMLHYSGLLMTLGLGLAALVPTPVAAGLGFVLVGLGVSCVVPMVFSMAGRTAALSSGPAIAAVSTVGYFGFLVVPPVVGFVAEAASLRWSFGLVALLGTLVMALVRLLEDVPQEPALEKNPAARATVAAAATSVEE</sequence>
<evidence type="ECO:0000256" key="3">
    <source>
        <dbReference type="ARBA" id="ARBA00022989"/>
    </source>
</evidence>
<keyword evidence="3 5" id="KW-1133">Transmembrane helix</keyword>
<name>A0A1M7AL84_9BACT</name>
<feature type="domain" description="Major facilitator superfamily (MFS) profile" evidence="6">
    <location>
        <begin position="13"/>
        <end position="383"/>
    </location>
</feature>
<feature type="transmembrane region" description="Helical" evidence="5">
    <location>
        <begin position="103"/>
        <end position="121"/>
    </location>
</feature>
<dbReference type="OrthoDB" id="9809599at2"/>
<comment type="subcellular location">
    <subcellularLocation>
        <location evidence="1">Membrane</location>
        <topology evidence="1">Multi-pass membrane protein</topology>
    </subcellularLocation>
</comment>
<keyword evidence="8" id="KW-1185">Reference proteome</keyword>
<keyword evidence="4 5" id="KW-0472">Membrane</keyword>
<dbReference type="CDD" id="cd17393">
    <property type="entry name" value="MFS_MosC_like"/>
    <property type="match status" value="1"/>
</dbReference>
<dbReference type="Pfam" id="PF07690">
    <property type="entry name" value="MFS_1"/>
    <property type="match status" value="1"/>
</dbReference>
<dbReference type="PANTHER" id="PTHR23514:SF13">
    <property type="entry name" value="INNER MEMBRANE PROTEIN YBJJ"/>
    <property type="match status" value="1"/>
</dbReference>
<dbReference type="Proteomes" id="UP000183947">
    <property type="component" value="Unassembled WGS sequence"/>
</dbReference>
<evidence type="ECO:0000313" key="7">
    <source>
        <dbReference type="EMBL" id="SHL43513.1"/>
    </source>
</evidence>
<evidence type="ECO:0000256" key="2">
    <source>
        <dbReference type="ARBA" id="ARBA00022692"/>
    </source>
</evidence>
<dbReference type="GO" id="GO:0022857">
    <property type="term" value="F:transmembrane transporter activity"/>
    <property type="evidence" value="ECO:0007669"/>
    <property type="project" value="InterPro"/>
</dbReference>
<feature type="transmembrane region" description="Helical" evidence="5">
    <location>
        <begin position="275"/>
        <end position="293"/>
    </location>
</feature>
<dbReference type="SUPFAM" id="SSF103473">
    <property type="entry name" value="MFS general substrate transporter"/>
    <property type="match status" value="1"/>
</dbReference>
<dbReference type="Gene3D" id="1.20.1250.20">
    <property type="entry name" value="MFS general substrate transporter like domains"/>
    <property type="match status" value="2"/>
</dbReference>
<feature type="transmembrane region" description="Helical" evidence="5">
    <location>
        <begin position="142"/>
        <end position="163"/>
    </location>
</feature>
<feature type="transmembrane region" description="Helical" evidence="5">
    <location>
        <begin position="169"/>
        <end position="188"/>
    </location>
</feature>
<feature type="transmembrane region" description="Helical" evidence="5">
    <location>
        <begin position="12"/>
        <end position="31"/>
    </location>
</feature>
<evidence type="ECO:0000256" key="4">
    <source>
        <dbReference type="ARBA" id="ARBA00023136"/>
    </source>
</evidence>
<dbReference type="AlphaFoldDB" id="A0A1M7AL84"/>
<dbReference type="EMBL" id="FRAS01000014">
    <property type="protein sequence ID" value="SHL43513.1"/>
    <property type="molecule type" value="Genomic_DNA"/>
</dbReference>
<gene>
    <name evidence="7" type="ORF">SAMN02746009_02760</name>
</gene>
<dbReference type="InterPro" id="IPR020846">
    <property type="entry name" value="MFS_dom"/>
</dbReference>
<feature type="transmembrane region" description="Helical" evidence="5">
    <location>
        <begin position="208"/>
        <end position="226"/>
    </location>
</feature>
<feature type="transmembrane region" description="Helical" evidence="5">
    <location>
        <begin position="333"/>
        <end position="355"/>
    </location>
</feature>
<proteinExistence type="predicted"/>
<evidence type="ECO:0000313" key="8">
    <source>
        <dbReference type="Proteomes" id="UP000183947"/>
    </source>
</evidence>
<dbReference type="GO" id="GO:0016020">
    <property type="term" value="C:membrane"/>
    <property type="evidence" value="ECO:0007669"/>
    <property type="project" value="UniProtKB-SubCell"/>
</dbReference>
<dbReference type="PROSITE" id="PS50850">
    <property type="entry name" value="MFS"/>
    <property type="match status" value="1"/>
</dbReference>
<dbReference type="InterPro" id="IPR036259">
    <property type="entry name" value="MFS_trans_sf"/>
</dbReference>
<feature type="transmembrane region" description="Helical" evidence="5">
    <location>
        <begin position="78"/>
        <end position="97"/>
    </location>
</feature>
<evidence type="ECO:0000256" key="1">
    <source>
        <dbReference type="ARBA" id="ARBA00004141"/>
    </source>
</evidence>
<feature type="transmembrane region" description="Helical" evidence="5">
    <location>
        <begin position="51"/>
        <end position="71"/>
    </location>
</feature>
<dbReference type="InterPro" id="IPR011701">
    <property type="entry name" value="MFS"/>
</dbReference>
<keyword evidence="2 5" id="KW-0812">Transmembrane</keyword>
<organism evidence="7 8">
    <name type="scientific">Hymenobacter psychrotolerans DSM 18569</name>
    <dbReference type="NCBI Taxonomy" id="1121959"/>
    <lineage>
        <taxon>Bacteria</taxon>
        <taxon>Pseudomonadati</taxon>
        <taxon>Bacteroidota</taxon>
        <taxon>Cytophagia</taxon>
        <taxon>Cytophagales</taxon>
        <taxon>Hymenobacteraceae</taxon>
        <taxon>Hymenobacter</taxon>
    </lineage>
</organism>
<evidence type="ECO:0000259" key="6">
    <source>
        <dbReference type="PROSITE" id="PS50850"/>
    </source>
</evidence>
<dbReference type="STRING" id="1121959.SAMN02746009_02760"/>
<feature type="transmembrane region" description="Helical" evidence="5">
    <location>
        <begin position="361"/>
        <end position="381"/>
    </location>
</feature>
<dbReference type="InterPro" id="IPR051788">
    <property type="entry name" value="MFS_Transporter"/>
</dbReference>
<evidence type="ECO:0000256" key="5">
    <source>
        <dbReference type="SAM" id="Phobius"/>
    </source>
</evidence>
<feature type="transmembrane region" description="Helical" evidence="5">
    <location>
        <begin position="246"/>
        <end position="263"/>
    </location>
</feature>
<feature type="transmembrane region" description="Helical" evidence="5">
    <location>
        <begin position="299"/>
        <end position="321"/>
    </location>
</feature>
<reference evidence="8" key="1">
    <citation type="submission" date="2016-11" db="EMBL/GenBank/DDBJ databases">
        <authorList>
            <person name="Varghese N."/>
            <person name="Submissions S."/>
        </authorList>
    </citation>
    <scope>NUCLEOTIDE SEQUENCE [LARGE SCALE GENOMIC DNA]</scope>
    <source>
        <strain evidence="8">DSM 18569</strain>
    </source>
</reference>
<accession>A0A1M7AL84</accession>
<protein>
    <submittedName>
        <fullName evidence="7">Fucose permease</fullName>
    </submittedName>
</protein>